<organism evidence="1 2">
    <name type="scientific">Curvibacter cyanobacteriorum</name>
    <dbReference type="NCBI Taxonomy" id="3026422"/>
    <lineage>
        <taxon>Bacteria</taxon>
        <taxon>Pseudomonadati</taxon>
        <taxon>Pseudomonadota</taxon>
        <taxon>Betaproteobacteria</taxon>
        <taxon>Burkholderiales</taxon>
        <taxon>Comamonadaceae</taxon>
        <taxon>Curvibacter</taxon>
    </lineage>
</organism>
<reference evidence="1 2" key="1">
    <citation type="submission" date="2023-02" db="EMBL/GenBank/DDBJ databases">
        <title>Bacterial whole genomic sequence of Curvibacter sp. HBC61.</title>
        <authorList>
            <person name="Le V."/>
            <person name="Ko S.-R."/>
            <person name="Ahn C.-Y."/>
            <person name="Oh H.-M."/>
        </authorList>
    </citation>
    <scope>NUCLEOTIDE SEQUENCE [LARGE SCALE GENOMIC DNA]</scope>
    <source>
        <strain evidence="1 2">HBC61</strain>
    </source>
</reference>
<proteinExistence type="predicted"/>
<dbReference type="EMBL" id="JAQSIP010000004">
    <property type="protein sequence ID" value="MDD0838919.1"/>
    <property type="molecule type" value="Genomic_DNA"/>
</dbReference>
<dbReference type="PANTHER" id="PTHR21485">
    <property type="entry name" value="HAD SUPERFAMILY MEMBERS CMAS AND KDSC"/>
    <property type="match status" value="1"/>
</dbReference>
<keyword evidence="1" id="KW-0808">Transferase</keyword>
<dbReference type="Proteomes" id="UP001528673">
    <property type="component" value="Unassembled WGS sequence"/>
</dbReference>
<evidence type="ECO:0000313" key="1">
    <source>
        <dbReference type="EMBL" id="MDD0838919.1"/>
    </source>
</evidence>
<dbReference type="CDD" id="cd02513">
    <property type="entry name" value="CMP-NeuAc_Synthase"/>
    <property type="match status" value="1"/>
</dbReference>
<dbReference type="SUPFAM" id="SSF53448">
    <property type="entry name" value="Nucleotide-diphospho-sugar transferases"/>
    <property type="match status" value="1"/>
</dbReference>
<protein>
    <submittedName>
        <fullName evidence="1">Acylneuraminate cytidylyltransferase family protein</fullName>
    </submittedName>
</protein>
<dbReference type="Pfam" id="PF02348">
    <property type="entry name" value="CTP_transf_3"/>
    <property type="match status" value="1"/>
</dbReference>
<accession>A0ABT5MY14</accession>
<dbReference type="InterPro" id="IPR003329">
    <property type="entry name" value="Cytidylyl_trans"/>
</dbReference>
<dbReference type="Gene3D" id="3.90.550.10">
    <property type="entry name" value="Spore Coat Polysaccharide Biosynthesis Protein SpsA, Chain A"/>
    <property type="match status" value="1"/>
</dbReference>
<gene>
    <name evidence="1" type="ORF">PSQ40_10090</name>
</gene>
<dbReference type="RefSeq" id="WP_273951267.1">
    <property type="nucleotide sequence ID" value="NZ_JAQSIP010000004.1"/>
</dbReference>
<comment type="caution">
    <text evidence="1">The sequence shown here is derived from an EMBL/GenBank/DDBJ whole genome shotgun (WGS) entry which is preliminary data.</text>
</comment>
<dbReference type="InterPro" id="IPR029044">
    <property type="entry name" value="Nucleotide-diphossugar_trans"/>
</dbReference>
<keyword evidence="1" id="KW-0548">Nucleotidyltransferase</keyword>
<keyword evidence="2" id="KW-1185">Reference proteome</keyword>
<name>A0ABT5MY14_9BURK</name>
<evidence type="ECO:0000313" key="2">
    <source>
        <dbReference type="Proteomes" id="UP001528673"/>
    </source>
</evidence>
<dbReference type="GO" id="GO:0016779">
    <property type="term" value="F:nucleotidyltransferase activity"/>
    <property type="evidence" value="ECO:0007669"/>
    <property type="project" value="UniProtKB-KW"/>
</dbReference>
<sequence>MTWRTFAFIFARGGSKGLPGKNIKLLGGIPLIAHGIRLAQAMERIERIFVSTDDAQIAAVARQFGADVIDRPAALATDTASEWLAWQHAIQHVRALGFDFDVFLSLPATSPLRSEQDVSNCIDALQDDADIVISVTPSARSPYFNMVVTNEAGLASVVLGDAALQRRQDVPPVYDITTVAYVAKPDFILAHERLFDGRVRPVVVPKERAVDIDDEFDFKVAQALLDL</sequence>
<dbReference type="PANTHER" id="PTHR21485:SF6">
    <property type="entry name" value="N-ACYLNEURAMINATE CYTIDYLYLTRANSFERASE-RELATED"/>
    <property type="match status" value="1"/>
</dbReference>
<dbReference type="InterPro" id="IPR050793">
    <property type="entry name" value="CMP-NeuNAc_synthase"/>
</dbReference>